<dbReference type="Proteomes" id="UP001153269">
    <property type="component" value="Unassembled WGS sequence"/>
</dbReference>
<evidence type="ECO:0008006" key="4">
    <source>
        <dbReference type="Google" id="ProtNLM"/>
    </source>
</evidence>
<keyword evidence="1" id="KW-0732">Signal</keyword>
<dbReference type="EMBL" id="CADEAL010001877">
    <property type="protein sequence ID" value="CAB1436281.1"/>
    <property type="molecule type" value="Genomic_DNA"/>
</dbReference>
<gene>
    <name evidence="2" type="ORF">PLEPLA_LOCUS24315</name>
</gene>
<keyword evidence="3" id="KW-1185">Reference proteome</keyword>
<reference evidence="2" key="1">
    <citation type="submission" date="2020-03" db="EMBL/GenBank/DDBJ databases">
        <authorList>
            <person name="Weist P."/>
        </authorList>
    </citation>
    <scope>NUCLEOTIDE SEQUENCE</scope>
</reference>
<protein>
    <recommendedName>
        <fullName evidence="4">Secreted protein</fullName>
    </recommendedName>
</protein>
<feature type="chain" id="PRO_5040483434" description="Secreted protein" evidence="1">
    <location>
        <begin position="17"/>
        <end position="112"/>
    </location>
</feature>
<dbReference type="AlphaFoldDB" id="A0A9N7YT99"/>
<proteinExistence type="predicted"/>
<organism evidence="2 3">
    <name type="scientific">Pleuronectes platessa</name>
    <name type="common">European plaice</name>
    <dbReference type="NCBI Taxonomy" id="8262"/>
    <lineage>
        <taxon>Eukaryota</taxon>
        <taxon>Metazoa</taxon>
        <taxon>Chordata</taxon>
        <taxon>Craniata</taxon>
        <taxon>Vertebrata</taxon>
        <taxon>Euteleostomi</taxon>
        <taxon>Actinopterygii</taxon>
        <taxon>Neopterygii</taxon>
        <taxon>Teleostei</taxon>
        <taxon>Neoteleostei</taxon>
        <taxon>Acanthomorphata</taxon>
        <taxon>Carangaria</taxon>
        <taxon>Pleuronectiformes</taxon>
        <taxon>Pleuronectoidei</taxon>
        <taxon>Pleuronectidae</taxon>
        <taxon>Pleuronectes</taxon>
    </lineage>
</organism>
<name>A0A9N7YT99_PLEPL</name>
<evidence type="ECO:0000313" key="3">
    <source>
        <dbReference type="Proteomes" id="UP001153269"/>
    </source>
</evidence>
<evidence type="ECO:0000256" key="1">
    <source>
        <dbReference type="SAM" id="SignalP"/>
    </source>
</evidence>
<feature type="signal peptide" evidence="1">
    <location>
        <begin position="1"/>
        <end position="16"/>
    </location>
</feature>
<accession>A0A9N7YT99</accession>
<evidence type="ECO:0000313" key="2">
    <source>
        <dbReference type="EMBL" id="CAB1436281.1"/>
    </source>
</evidence>
<sequence length="112" mass="12559">MVVVVLTDLAWAAASASERDPPSNHLQERDGVWEGNYEYSCRRRHVPIDADQYDQQPWKQASGRDGATGETLEVCSEAPRQFDSDNVSCCMLMSARQGKDFSTSQTSIPVYR</sequence>
<comment type="caution">
    <text evidence="2">The sequence shown here is derived from an EMBL/GenBank/DDBJ whole genome shotgun (WGS) entry which is preliminary data.</text>
</comment>